<dbReference type="AlphaFoldDB" id="B9BHE1"/>
<dbReference type="Proteomes" id="UP000004535">
    <property type="component" value="Unassembled WGS sequence"/>
</dbReference>
<reference evidence="1 2" key="1">
    <citation type="journal article" date="2012" name="J. Bacteriol.">
        <title>Draft Genome Sequence Determination for Cystic Fibrosis and Chronic Granulomatous Disease Burkholderia multivorans Isolates.</title>
        <authorList>
            <person name="Varga J.J."/>
            <person name="Losada L."/>
            <person name="Zelazny A.M."/>
            <person name="Brinkac L."/>
            <person name="Harkins D."/>
            <person name="Radune D."/>
            <person name="Hostetler J."/>
            <person name="Sampaio E.P."/>
            <person name="Ronning C.M."/>
            <person name="Nierman W.C."/>
            <person name="Greenberg D.E."/>
            <person name="Holland S.M."/>
            <person name="Goldberg J.B."/>
        </authorList>
    </citation>
    <scope>NUCLEOTIDE SEQUENCE [LARGE SCALE GENOMIC DNA]</scope>
    <source>
        <strain evidence="1 2">CGD2</strain>
    </source>
</reference>
<sequence>MSGSVGMDRQVAIEGQQISSMAESYIGIFRYARKHWSQWG</sequence>
<accession>B9BHE1</accession>
<gene>
    <name evidence="1" type="ORF">BURMUCGD2_4376</name>
</gene>
<comment type="caution">
    <text evidence="1">The sequence shown here is derived from an EMBL/GenBank/DDBJ whole genome shotgun (WGS) entry which is preliminary data.</text>
</comment>
<evidence type="ECO:0000313" key="2">
    <source>
        <dbReference type="Proteomes" id="UP000004535"/>
    </source>
</evidence>
<name>B9BHE1_9BURK</name>
<evidence type="ECO:0000313" key="1">
    <source>
        <dbReference type="EMBL" id="EEE09004.1"/>
    </source>
</evidence>
<organism evidence="1 2">
    <name type="scientific">Burkholderia multivorans CGD2</name>
    <dbReference type="NCBI Taxonomy" id="513052"/>
    <lineage>
        <taxon>Bacteria</taxon>
        <taxon>Pseudomonadati</taxon>
        <taxon>Pseudomonadota</taxon>
        <taxon>Betaproteobacteria</taxon>
        <taxon>Burkholderiales</taxon>
        <taxon>Burkholderiaceae</taxon>
        <taxon>Burkholderia</taxon>
        <taxon>Burkholderia cepacia complex</taxon>
    </lineage>
</organism>
<proteinExistence type="predicted"/>
<protein>
    <submittedName>
        <fullName evidence="1">Uncharacterized protein</fullName>
    </submittedName>
</protein>
<dbReference type="EMBL" id="ACFC01000001">
    <property type="protein sequence ID" value="EEE09004.1"/>
    <property type="molecule type" value="Genomic_DNA"/>
</dbReference>